<dbReference type="Gene3D" id="1.50.40.10">
    <property type="entry name" value="Mitochondrial carrier domain"/>
    <property type="match status" value="1"/>
</dbReference>
<keyword evidence="4 10" id="KW-0812">Transmembrane</keyword>
<dbReference type="InterPro" id="IPR045315">
    <property type="entry name" value="Mtm1-like"/>
</dbReference>
<keyword evidence="7" id="KW-1133">Transmembrane helix</keyword>
<reference evidence="12 13" key="1">
    <citation type="submission" date="2018-11" db="EMBL/GenBank/DDBJ databases">
        <authorList>
            <consortium name="Pathogen Informatics"/>
        </authorList>
    </citation>
    <scope>NUCLEOTIDE SEQUENCE [LARGE SCALE GENOMIC DNA]</scope>
</reference>
<keyword evidence="8" id="KW-0496">Mitochondrion</keyword>
<dbReference type="InterPro" id="IPR018108">
    <property type="entry name" value="MCP_transmembrane"/>
</dbReference>
<gene>
    <name evidence="12" type="ORF">SVUK_LOCUS20629</name>
</gene>
<evidence type="ECO:0000256" key="2">
    <source>
        <dbReference type="ARBA" id="ARBA00006375"/>
    </source>
</evidence>
<dbReference type="SUPFAM" id="SSF103506">
    <property type="entry name" value="Mitochondrial carrier"/>
    <property type="match status" value="1"/>
</dbReference>
<evidence type="ECO:0000256" key="8">
    <source>
        <dbReference type="ARBA" id="ARBA00023128"/>
    </source>
</evidence>
<dbReference type="InterPro" id="IPR023395">
    <property type="entry name" value="MCP_dom_sf"/>
</dbReference>
<keyword evidence="6" id="KW-0999">Mitochondrion inner membrane</keyword>
<evidence type="ECO:0000256" key="5">
    <source>
        <dbReference type="ARBA" id="ARBA00022737"/>
    </source>
</evidence>
<evidence type="ECO:0000256" key="3">
    <source>
        <dbReference type="ARBA" id="ARBA00022448"/>
    </source>
</evidence>
<evidence type="ECO:0000256" key="6">
    <source>
        <dbReference type="ARBA" id="ARBA00022792"/>
    </source>
</evidence>
<proteinExistence type="inferred from homology"/>
<dbReference type="PANTHER" id="PTHR45760">
    <property type="entry name" value="FI19922P1-RELATED"/>
    <property type="match status" value="1"/>
</dbReference>
<comment type="subcellular location">
    <subcellularLocation>
        <location evidence="1">Mitochondrion inner membrane</location>
        <topology evidence="1">Multi-pass membrane protein</topology>
    </subcellularLocation>
</comment>
<feature type="repeat" description="Solcar" evidence="10">
    <location>
        <begin position="1"/>
        <end position="79"/>
    </location>
</feature>
<keyword evidence="13" id="KW-1185">Reference proteome</keyword>
<evidence type="ECO:0000256" key="4">
    <source>
        <dbReference type="ARBA" id="ARBA00022692"/>
    </source>
</evidence>
<sequence>MVAGATARTTAATIVSPLEMIRTKMQSEQLNYRDIGKALRVTVAKNGISGFYLGWMPTLLRDIPFSGNYLLGFLSVLQAKHASVEENGTNNICNSVH</sequence>
<dbReference type="Pfam" id="PF00153">
    <property type="entry name" value="Mito_carr"/>
    <property type="match status" value="1"/>
</dbReference>
<evidence type="ECO:0000256" key="9">
    <source>
        <dbReference type="ARBA" id="ARBA00023136"/>
    </source>
</evidence>
<evidence type="ECO:0000313" key="12">
    <source>
        <dbReference type="EMBL" id="VDM85631.1"/>
    </source>
</evidence>
<comment type="similarity">
    <text evidence="2 11">Belongs to the mitochondrial carrier (TC 2.A.29) family.</text>
</comment>
<evidence type="ECO:0000256" key="7">
    <source>
        <dbReference type="ARBA" id="ARBA00022989"/>
    </source>
</evidence>
<dbReference type="GO" id="GO:1990542">
    <property type="term" value="P:mitochondrial transmembrane transport"/>
    <property type="evidence" value="ECO:0007669"/>
    <property type="project" value="InterPro"/>
</dbReference>
<organism evidence="12 13">
    <name type="scientific">Strongylus vulgaris</name>
    <name type="common">Blood worm</name>
    <dbReference type="NCBI Taxonomy" id="40348"/>
    <lineage>
        <taxon>Eukaryota</taxon>
        <taxon>Metazoa</taxon>
        <taxon>Ecdysozoa</taxon>
        <taxon>Nematoda</taxon>
        <taxon>Chromadorea</taxon>
        <taxon>Rhabditida</taxon>
        <taxon>Rhabditina</taxon>
        <taxon>Rhabditomorpha</taxon>
        <taxon>Strongyloidea</taxon>
        <taxon>Strongylidae</taxon>
        <taxon>Strongylus</taxon>
    </lineage>
</organism>
<dbReference type="GO" id="GO:0005743">
    <property type="term" value="C:mitochondrial inner membrane"/>
    <property type="evidence" value="ECO:0007669"/>
    <property type="project" value="UniProtKB-SubCell"/>
</dbReference>
<dbReference type="AlphaFoldDB" id="A0A3P7JIU1"/>
<evidence type="ECO:0000256" key="10">
    <source>
        <dbReference type="PROSITE-ProRule" id="PRU00282"/>
    </source>
</evidence>
<dbReference type="EMBL" id="UYYB01143178">
    <property type="protein sequence ID" value="VDM85631.1"/>
    <property type="molecule type" value="Genomic_DNA"/>
</dbReference>
<evidence type="ECO:0000256" key="1">
    <source>
        <dbReference type="ARBA" id="ARBA00004448"/>
    </source>
</evidence>
<evidence type="ECO:0008006" key="14">
    <source>
        <dbReference type="Google" id="ProtNLM"/>
    </source>
</evidence>
<keyword evidence="5" id="KW-0677">Repeat</keyword>
<dbReference type="Proteomes" id="UP000270094">
    <property type="component" value="Unassembled WGS sequence"/>
</dbReference>
<protein>
    <recommendedName>
        <fullName evidence="14">Mitochondrial carrier protein</fullName>
    </recommendedName>
</protein>
<evidence type="ECO:0000256" key="11">
    <source>
        <dbReference type="RuleBase" id="RU000488"/>
    </source>
</evidence>
<dbReference type="PROSITE" id="PS50920">
    <property type="entry name" value="SOLCAR"/>
    <property type="match status" value="1"/>
</dbReference>
<evidence type="ECO:0000313" key="13">
    <source>
        <dbReference type="Proteomes" id="UP000270094"/>
    </source>
</evidence>
<keyword evidence="9 10" id="KW-0472">Membrane</keyword>
<name>A0A3P7JIU1_STRVU</name>
<feature type="non-terminal residue" evidence="12">
    <location>
        <position position="97"/>
    </location>
</feature>
<keyword evidence="3 11" id="KW-0813">Transport</keyword>
<accession>A0A3P7JIU1</accession>
<dbReference type="PANTHER" id="PTHR45760:SF2">
    <property type="entry name" value="FI19922P1-RELATED"/>
    <property type="match status" value="1"/>
</dbReference>
<dbReference type="OrthoDB" id="1747031at2759"/>